<reference evidence="1 2" key="1">
    <citation type="submission" date="2020-04" db="EMBL/GenBank/DDBJ databases">
        <title>Genome sequencing of novel species.</title>
        <authorList>
            <person name="Heo J."/>
            <person name="Kim S.-J."/>
            <person name="Kim J.-S."/>
            <person name="Hong S.-B."/>
            <person name="Kwon S.-W."/>
        </authorList>
    </citation>
    <scope>NUCLEOTIDE SEQUENCE [LARGE SCALE GENOMIC DNA]</scope>
    <source>
        <strain evidence="1 2">CJU-R4</strain>
    </source>
</reference>
<dbReference type="AlphaFoldDB" id="A0A7L5DML7"/>
<evidence type="ECO:0000313" key="2">
    <source>
        <dbReference type="Proteomes" id="UP000501128"/>
    </source>
</evidence>
<keyword evidence="2" id="KW-1185">Reference proteome</keyword>
<sequence length="70" mass="7634">MVKAIEGTYENGQLTLNETFPTSKKTKVVVLILEDENPATTQRKPGGLSHLGGSIPVDFNAPLDDLNDYM</sequence>
<gene>
    <name evidence="1" type="ORF">HH216_15380</name>
</gene>
<dbReference type="EMBL" id="CP051677">
    <property type="protein sequence ID" value="QJD79646.1"/>
    <property type="molecule type" value="Genomic_DNA"/>
</dbReference>
<proteinExistence type="predicted"/>
<evidence type="ECO:0008006" key="3">
    <source>
        <dbReference type="Google" id="ProtNLM"/>
    </source>
</evidence>
<dbReference type="RefSeq" id="WP_169551610.1">
    <property type="nucleotide sequence ID" value="NZ_CP051677.1"/>
</dbReference>
<evidence type="ECO:0000313" key="1">
    <source>
        <dbReference type="EMBL" id="QJD79646.1"/>
    </source>
</evidence>
<dbReference type="Proteomes" id="UP000501128">
    <property type="component" value="Chromosome"/>
</dbReference>
<name>A0A7L5DML7_9BACT</name>
<protein>
    <recommendedName>
        <fullName evidence="3">DUF2281 domain-containing protein</fullName>
    </recommendedName>
</protein>
<dbReference type="KEGG" id="srho:HH216_15380"/>
<organism evidence="1 2">
    <name type="scientific">Spirosoma rhododendri</name>
    <dbReference type="NCBI Taxonomy" id="2728024"/>
    <lineage>
        <taxon>Bacteria</taxon>
        <taxon>Pseudomonadati</taxon>
        <taxon>Bacteroidota</taxon>
        <taxon>Cytophagia</taxon>
        <taxon>Cytophagales</taxon>
        <taxon>Cytophagaceae</taxon>
        <taxon>Spirosoma</taxon>
    </lineage>
</organism>
<accession>A0A7L5DML7</accession>